<comment type="catalytic activity">
    <reaction evidence="11">
        <text>L-lysyl-L-lysine(out) = L-lysyl-L-lysine(in)</text>
        <dbReference type="Rhea" id="RHEA:79403"/>
        <dbReference type="ChEBI" id="CHEBI:229956"/>
    </reaction>
</comment>
<dbReference type="AlphaFoldDB" id="A0A9P5LCF0"/>
<dbReference type="GO" id="GO:0016020">
    <property type="term" value="C:membrane"/>
    <property type="evidence" value="ECO:0007669"/>
    <property type="project" value="UniProtKB-SubCell"/>
</dbReference>
<evidence type="ECO:0000256" key="10">
    <source>
        <dbReference type="ARBA" id="ARBA00044899"/>
    </source>
</evidence>
<evidence type="ECO:0000256" key="13">
    <source>
        <dbReference type="ARBA" id="ARBA00044912"/>
    </source>
</evidence>
<feature type="transmembrane region" description="Helical" evidence="20">
    <location>
        <begin position="426"/>
        <end position="447"/>
    </location>
</feature>
<evidence type="ECO:0000256" key="3">
    <source>
        <dbReference type="ARBA" id="ARBA00044876"/>
    </source>
</evidence>
<evidence type="ECO:0000256" key="5">
    <source>
        <dbReference type="ARBA" id="ARBA00044881"/>
    </source>
</evidence>
<sequence length="511" mass="56593">MNPVNKTETAVVEAKESPETFIKTLDDEDIQDSQEIPPPDIPWKYKWVALACIVILPMGEKWSSAALGPLKSTLREELGINNTQFGIISSADSFINSILPIVGGMVLDWFGPNPVTIFCTFIVFIGTVVGAVGVQLSIWRILAAGNIVTGLGVAILDSATHKMFYHWFGARDFAFIFGLESAVSNAIGLAGGMSAIPIRDGTGWYGWTFWIPAFFCFLSLLVNLFYVFFERRIVPKDYRLASGRTSANKKSSSNSDFRWNVLFTLPWQFLMLPATQIIQNGGAGGIDVSMADLIAMKGYTDAVAGYLSTGRKIIRIVLSPFIGWAIDRYGHRFHYVAFAPILFIISCALLGFTNVHPMVALVFSSLADTINALPLQICFPLLVRDQNRLGTAYGVWRAFNNANSTITDVVYGLLQDGTKNMGYSKVLLMAIGIKSWGFVLGLIYIIIDFKYIGKSLTLTRKRREAREADIIDPNSDPLTRRTPVKWVTIVTLCLLVAVVATAWTLFIRYLI</sequence>
<feature type="transmembrane region" description="Helical" evidence="20">
    <location>
        <begin position="115"/>
        <end position="132"/>
    </location>
</feature>
<evidence type="ECO:0000256" key="11">
    <source>
        <dbReference type="ARBA" id="ARBA00044900"/>
    </source>
</evidence>
<evidence type="ECO:0000313" key="22">
    <source>
        <dbReference type="EMBL" id="KAF7551906.1"/>
    </source>
</evidence>
<feature type="transmembrane region" description="Helical" evidence="20">
    <location>
        <begin position="333"/>
        <end position="352"/>
    </location>
</feature>
<evidence type="ECO:0000256" key="4">
    <source>
        <dbReference type="ARBA" id="ARBA00044878"/>
    </source>
</evidence>
<comment type="function">
    <text evidence="18">Lysosomal dipeptide uniporter that selectively exports lysine, arginine or histidine-containing dipeptides with a net positive charge from the lysosome lumen into the cytosol. Could play a role in a specific type of protein O-glycosylation indirectly regulating macrophages migration and tissue invasion. Also essential for liver homeostasis.</text>
</comment>
<comment type="catalytic activity">
    <reaction evidence="15">
        <text>L-lysyl-glycine(out) = L-lysyl-glycine(in)</text>
        <dbReference type="Rhea" id="RHEA:79407"/>
        <dbReference type="ChEBI" id="CHEBI:191202"/>
    </reaction>
</comment>
<evidence type="ECO:0000256" key="20">
    <source>
        <dbReference type="SAM" id="Phobius"/>
    </source>
</evidence>
<dbReference type="OrthoDB" id="424834at2759"/>
<comment type="subcellular location">
    <subcellularLocation>
        <location evidence="1">Membrane</location>
        <topology evidence="1">Multi-pass membrane protein</topology>
    </subcellularLocation>
</comment>
<keyword evidence="23" id="KW-1185">Reference proteome</keyword>
<comment type="catalytic activity">
    <reaction evidence="10">
        <text>L-arginyl-L-alpha-amino acid(out) = L-arginyl-L-alpha-amino acid(in)</text>
        <dbReference type="Rhea" id="RHEA:79371"/>
        <dbReference type="ChEBI" id="CHEBI:84315"/>
    </reaction>
</comment>
<feature type="transmembrane region" description="Helical" evidence="20">
    <location>
        <begin position="358"/>
        <end position="383"/>
    </location>
</feature>
<comment type="catalytic activity">
    <reaction evidence="3">
        <text>L-lysyl-L-alanine(out) = L-lysyl-L-alanine(in)</text>
        <dbReference type="Rhea" id="RHEA:79399"/>
        <dbReference type="ChEBI" id="CHEBI:229954"/>
    </reaction>
</comment>
<evidence type="ECO:0000256" key="16">
    <source>
        <dbReference type="ARBA" id="ARBA00044985"/>
    </source>
</evidence>
<evidence type="ECO:0000256" key="15">
    <source>
        <dbReference type="ARBA" id="ARBA00044924"/>
    </source>
</evidence>
<evidence type="ECO:0000256" key="2">
    <source>
        <dbReference type="ARBA" id="ARBA00023180"/>
    </source>
</evidence>
<comment type="catalytic activity">
    <reaction evidence="4">
        <text>L-histidyl-glycine(out) = L-histidyl-glycine(in)</text>
        <dbReference type="Rhea" id="RHEA:79395"/>
        <dbReference type="ChEBI" id="CHEBI:229957"/>
    </reaction>
</comment>
<evidence type="ECO:0000256" key="9">
    <source>
        <dbReference type="ARBA" id="ARBA00044898"/>
    </source>
</evidence>
<comment type="catalytic activity">
    <reaction evidence="7">
        <text>L-lysyl-L-alpha-amino acid(out) = L-lysyl-L-alpha-amino acid(in)</text>
        <dbReference type="Rhea" id="RHEA:79387"/>
        <dbReference type="ChEBI" id="CHEBI:229965"/>
    </reaction>
</comment>
<feature type="transmembrane region" description="Helical" evidence="20">
    <location>
        <begin position="177"/>
        <end position="198"/>
    </location>
</feature>
<comment type="catalytic activity">
    <reaction evidence="12">
        <text>L-arginyl-glycine(out) = L-arginyl-glycine(in)</text>
        <dbReference type="Rhea" id="RHEA:79391"/>
        <dbReference type="ChEBI" id="CHEBI:229955"/>
    </reaction>
</comment>
<feature type="transmembrane region" description="Helical" evidence="20">
    <location>
        <begin position="204"/>
        <end position="229"/>
    </location>
</feature>
<accession>A0A9P5LCF0</accession>
<comment type="catalytic activity">
    <reaction evidence="13">
        <text>L-histidyl-L-alpha-amino acid(out) = L-histidyl-L-alpha-amino acid(in)</text>
        <dbReference type="Rhea" id="RHEA:79379"/>
        <dbReference type="ChEBI" id="CHEBI:229964"/>
    </reaction>
</comment>
<comment type="catalytic activity">
    <reaction evidence="8">
        <text>L-alpha-aminoacyl-L-lysine(out) = L-alpha-aminoacyl-L-lysine(in)</text>
        <dbReference type="Rhea" id="RHEA:79383"/>
        <dbReference type="ChEBI" id="CHEBI:229966"/>
    </reaction>
</comment>
<comment type="catalytic activity">
    <reaction evidence="5">
        <text>L-alpha-aminoacyl-L-arginine(out) = L-alpha-aminoacyl-L-arginine(in)</text>
        <dbReference type="Rhea" id="RHEA:79367"/>
        <dbReference type="ChEBI" id="CHEBI:229968"/>
    </reaction>
</comment>
<dbReference type="PANTHER" id="PTHR23512:SF12">
    <property type="entry name" value="TRANSPORTER, PUTATIVE (AFU_ORTHOLOGUE AFUA_4G00260)-RELATED"/>
    <property type="match status" value="1"/>
</dbReference>
<dbReference type="SUPFAM" id="SSF103473">
    <property type="entry name" value="MFS general substrate transporter"/>
    <property type="match status" value="1"/>
</dbReference>
<evidence type="ECO:0000256" key="1">
    <source>
        <dbReference type="ARBA" id="ARBA00004141"/>
    </source>
</evidence>
<dbReference type="PROSITE" id="PS50850">
    <property type="entry name" value="MFS"/>
    <property type="match status" value="1"/>
</dbReference>
<evidence type="ECO:0000256" key="7">
    <source>
        <dbReference type="ARBA" id="ARBA00044891"/>
    </source>
</evidence>
<evidence type="ECO:0000256" key="8">
    <source>
        <dbReference type="ARBA" id="ARBA00044893"/>
    </source>
</evidence>
<feature type="domain" description="Major facilitator superfamily (MFS) profile" evidence="21">
    <location>
        <begin position="49"/>
        <end position="449"/>
    </location>
</feature>
<dbReference type="Proteomes" id="UP000722485">
    <property type="component" value="Unassembled WGS sequence"/>
</dbReference>
<reference evidence="22" key="1">
    <citation type="submission" date="2020-03" db="EMBL/GenBank/DDBJ databases">
        <title>Draft Genome Sequence of Cylindrodendrum hubeiense.</title>
        <authorList>
            <person name="Buettner E."/>
            <person name="Kellner H."/>
        </authorList>
    </citation>
    <scope>NUCLEOTIDE SEQUENCE</scope>
    <source>
        <strain evidence="22">IHI 201604</strain>
    </source>
</reference>
<evidence type="ECO:0000256" key="18">
    <source>
        <dbReference type="ARBA" id="ARBA00045709"/>
    </source>
</evidence>
<evidence type="ECO:0000256" key="6">
    <source>
        <dbReference type="ARBA" id="ARBA00044884"/>
    </source>
</evidence>
<dbReference type="InterPro" id="IPR011701">
    <property type="entry name" value="MFS"/>
</dbReference>
<organism evidence="22 23">
    <name type="scientific">Cylindrodendrum hubeiense</name>
    <dbReference type="NCBI Taxonomy" id="595255"/>
    <lineage>
        <taxon>Eukaryota</taxon>
        <taxon>Fungi</taxon>
        <taxon>Dikarya</taxon>
        <taxon>Ascomycota</taxon>
        <taxon>Pezizomycotina</taxon>
        <taxon>Sordariomycetes</taxon>
        <taxon>Hypocreomycetidae</taxon>
        <taxon>Hypocreales</taxon>
        <taxon>Nectriaceae</taxon>
        <taxon>Cylindrodendrum</taxon>
    </lineage>
</organism>
<feature type="transmembrane region" description="Helical" evidence="20">
    <location>
        <begin position="486"/>
        <end position="510"/>
    </location>
</feature>
<keyword evidence="2" id="KW-0325">Glycoprotein</keyword>
<evidence type="ECO:0000256" key="14">
    <source>
        <dbReference type="ARBA" id="ARBA00044919"/>
    </source>
</evidence>
<name>A0A9P5LCF0_9HYPO</name>
<evidence type="ECO:0000313" key="23">
    <source>
        <dbReference type="Proteomes" id="UP000722485"/>
    </source>
</evidence>
<keyword evidence="20" id="KW-1133">Transmembrane helix</keyword>
<comment type="subunit">
    <text evidence="19">Homodimer. Interacts with lysosomal protein GLMP (via lumenal domain); the interaction starts while both proteins are still in the endoplasmic reticulum and is required for stabilization of MFSD1 in lysosomes but has no direct effect on its targeting to lysosomes or transporter activity.</text>
</comment>
<dbReference type="GO" id="GO:0022857">
    <property type="term" value="F:transmembrane transporter activity"/>
    <property type="evidence" value="ECO:0007669"/>
    <property type="project" value="InterPro"/>
</dbReference>
<comment type="catalytic activity">
    <reaction evidence="14">
        <text>L-alanyl-L-lysine(out) = L-alanyl-L-lysine(in)</text>
        <dbReference type="Rhea" id="RHEA:79415"/>
        <dbReference type="ChEBI" id="CHEBI:192470"/>
    </reaction>
</comment>
<dbReference type="PANTHER" id="PTHR23512">
    <property type="entry name" value="MAJOR FACILITATOR SUPERFAMILY DOMAIN-CONTAINING PROTEIN 1"/>
    <property type="match status" value="1"/>
</dbReference>
<dbReference type="InterPro" id="IPR036259">
    <property type="entry name" value="MFS_trans_sf"/>
</dbReference>
<gene>
    <name evidence="22" type="ORF">G7Z17_g4684</name>
</gene>
<dbReference type="InterPro" id="IPR052187">
    <property type="entry name" value="MFSD1"/>
</dbReference>
<comment type="catalytic activity">
    <reaction evidence="9">
        <text>L-aspartyl-L-lysine(out) = L-aspartyl-L-lysine(in)</text>
        <dbReference type="Rhea" id="RHEA:79411"/>
        <dbReference type="ChEBI" id="CHEBI:229953"/>
    </reaction>
</comment>
<dbReference type="Pfam" id="PF07690">
    <property type="entry name" value="MFS_1"/>
    <property type="match status" value="1"/>
</dbReference>
<evidence type="ECO:0000256" key="17">
    <source>
        <dbReference type="ARBA" id="ARBA00045018"/>
    </source>
</evidence>
<dbReference type="EMBL" id="JAANBB010000069">
    <property type="protein sequence ID" value="KAF7551906.1"/>
    <property type="molecule type" value="Genomic_DNA"/>
</dbReference>
<dbReference type="InterPro" id="IPR020846">
    <property type="entry name" value="MFS_dom"/>
</dbReference>
<comment type="catalytic activity">
    <reaction evidence="6">
        <text>L-alpha-aminoacyl-L-histidine(out) = L-alpha-aminoacyl-L-histidine(in)</text>
        <dbReference type="Rhea" id="RHEA:79375"/>
        <dbReference type="ChEBI" id="CHEBI:229967"/>
    </reaction>
</comment>
<keyword evidence="20" id="KW-0812">Transmembrane</keyword>
<evidence type="ECO:0000256" key="12">
    <source>
        <dbReference type="ARBA" id="ARBA00044903"/>
    </source>
</evidence>
<proteinExistence type="predicted"/>
<keyword evidence="20" id="KW-0472">Membrane</keyword>
<protein>
    <recommendedName>
        <fullName evidence="16">Lysosomal dipeptide transporter MFSD1</fullName>
    </recommendedName>
    <alternativeName>
        <fullName evidence="17">Major facilitator superfamily domain-containing protein 1</fullName>
    </alternativeName>
</protein>
<evidence type="ECO:0000259" key="21">
    <source>
        <dbReference type="PROSITE" id="PS50850"/>
    </source>
</evidence>
<evidence type="ECO:0000256" key="19">
    <source>
        <dbReference type="ARBA" id="ARBA00046376"/>
    </source>
</evidence>
<comment type="caution">
    <text evidence="22">The sequence shown here is derived from an EMBL/GenBank/DDBJ whole genome shotgun (WGS) entry which is preliminary data.</text>
</comment>
<dbReference type="Gene3D" id="1.20.1250.20">
    <property type="entry name" value="MFS general substrate transporter like domains"/>
    <property type="match status" value="2"/>
</dbReference>